<comment type="caution">
    <text evidence="2">The sequence shown here is derived from an EMBL/GenBank/DDBJ whole genome shotgun (WGS) entry which is preliminary data.</text>
</comment>
<feature type="non-terminal residue" evidence="2">
    <location>
        <position position="1"/>
    </location>
</feature>
<keyword evidence="1" id="KW-0472">Membrane</keyword>
<evidence type="ECO:0000256" key="1">
    <source>
        <dbReference type="SAM" id="Phobius"/>
    </source>
</evidence>
<accession>X0WLQ5</accession>
<name>X0WLQ5_9ZZZZ</name>
<dbReference type="EMBL" id="BARS01032083">
    <property type="protein sequence ID" value="GAG25438.1"/>
    <property type="molecule type" value="Genomic_DNA"/>
</dbReference>
<reference evidence="2" key="1">
    <citation type="journal article" date="2014" name="Front. Microbiol.">
        <title>High frequency of phylogenetically diverse reductive dehalogenase-homologous genes in deep subseafloor sedimentary metagenomes.</title>
        <authorList>
            <person name="Kawai M."/>
            <person name="Futagami T."/>
            <person name="Toyoda A."/>
            <person name="Takaki Y."/>
            <person name="Nishi S."/>
            <person name="Hori S."/>
            <person name="Arai W."/>
            <person name="Tsubouchi T."/>
            <person name="Morono Y."/>
            <person name="Uchiyama I."/>
            <person name="Ito T."/>
            <person name="Fujiyama A."/>
            <person name="Inagaki F."/>
            <person name="Takami H."/>
        </authorList>
    </citation>
    <scope>NUCLEOTIDE SEQUENCE</scope>
    <source>
        <strain evidence="2">Expedition CK06-06</strain>
    </source>
</reference>
<gene>
    <name evidence="2" type="ORF">S01H1_49841</name>
</gene>
<sequence>LLWLAWSLYLMFSGSDIIAQRIAIMIGLNSRWLLVLMTALIAALSAGFSGSAGYFLRAALEKKKHEAGK</sequence>
<evidence type="ECO:0000313" key="2">
    <source>
        <dbReference type="EMBL" id="GAG25438.1"/>
    </source>
</evidence>
<protein>
    <submittedName>
        <fullName evidence="2">Uncharacterized protein</fullName>
    </submittedName>
</protein>
<dbReference type="AlphaFoldDB" id="X0WLQ5"/>
<feature type="transmembrane region" description="Helical" evidence="1">
    <location>
        <begin position="7"/>
        <end position="26"/>
    </location>
</feature>
<organism evidence="2">
    <name type="scientific">marine sediment metagenome</name>
    <dbReference type="NCBI Taxonomy" id="412755"/>
    <lineage>
        <taxon>unclassified sequences</taxon>
        <taxon>metagenomes</taxon>
        <taxon>ecological metagenomes</taxon>
    </lineage>
</organism>
<proteinExistence type="predicted"/>
<feature type="transmembrane region" description="Helical" evidence="1">
    <location>
        <begin position="32"/>
        <end position="56"/>
    </location>
</feature>
<keyword evidence="1" id="KW-1133">Transmembrane helix</keyword>
<keyword evidence="1" id="KW-0812">Transmembrane</keyword>